<dbReference type="GO" id="GO:0005886">
    <property type="term" value="C:plasma membrane"/>
    <property type="evidence" value="ECO:0007669"/>
    <property type="project" value="UniProtKB-SubCell"/>
</dbReference>
<keyword evidence="7 9" id="KW-0472">Membrane</keyword>
<feature type="transmembrane region" description="Helical" evidence="9">
    <location>
        <begin position="904"/>
        <end position="923"/>
    </location>
</feature>
<keyword evidence="6 9" id="KW-1133">Transmembrane helix</keyword>
<evidence type="ECO:0000313" key="11">
    <source>
        <dbReference type="Proteomes" id="UP000184112"/>
    </source>
</evidence>
<keyword evidence="8" id="KW-0175">Coiled coil</keyword>
<feature type="transmembrane region" description="Helical" evidence="9">
    <location>
        <begin position="929"/>
        <end position="955"/>
    </location>
</feature>
<organism evidence="10 11">
    <name type="scientific">Flavobacterium johnsoniae</name>
    <name type="common">Cytophaga johnsonae</name>
    <dbReference type="NCBI Taxonomy" id="986"/>
    <lineage>
        <taxon>Bacteria</taxon>
        <taxon>Pseudomonadati</taxon>
        <taxon>Bacteroidota</taxon>
        <taxon>Flavobacteriia</taxon>
        <taxon>Flavobacteriales</taxon>
        <taxon>Flavobacteriaceae</taxon>
        <taxon>Flavobacterium</taxon>
    </lineage>
</organism>
<gene>
    <name evidence="10" type="ORF">SAMN05444388_1253</name>
</gene>
<dbReference type="GeneID" id="31767385"/>
<protein>
    <submittedName>
        <fullName evidence="10">Cobalt-zinc-cadmium resistance protein CzcA</fullName>
    </submittedName>
</protein>
<feature type="transmembrane region" description="Helical" evidence="9">
    <location>
        <begin position="1008"/>
        <end position="1034"/>
    </location>
</feature>
<feature type="transmembrane region" description="Helical" evidence="9">
    <location>
        <begin position="484"/>
        <end position="507"/>
    </location>
</feature>
<feature type="transmembrane region" description="Helical" evidence="9">
    <location>
        <begin position="452"/>
        <end position="472"/>
    </location>
</feature>
<evidence type="ECO:0000256" key="9">
    <source>
        <dbReference type="SAM" id="Phobius"/>
    </source>
</evidence>
<dbReference type="SUPFAM" id="SSF82693">
    <property type="entry name" value="Multidrug efflux transporter AcrB pore domain, PN1, PN2, PC1 and PC2 subdomains"/>
    <property type="match status" value="2"/>
</dbReference>
<dbReference type="PANTHER" id="PTHR32063:SF24">
    <property type="entry name" value="CATION EFFLUX SYSTEM (ACRB_ACRD_ACRF FAMILY)"/>
    <property type="match status" value="1"/>
</dbReference>
<feature type="transmembrane region" description="Helical" evidence="9">
    <location>
        <begin position="1046"/>
        <end position="1064"/>
    </location>
</feature>
<evidence type="ECO:0000313" key="10">
    <source>
        <dbReference type="EMBL" id="SHH83523.1"/>
    </source>
</evidence>
<dbReference type="EMBL" id="FQWH01000025">
    <property type="protein sequence ID" value="SHH83523.1"/>
    <property type="molecule type" value="Genomic_DNA"/>
</dbReference>
<dbReference type="InterPro" id="IPR004763">
    <property type="entry name" value="CusA-like"/>
</dbReference>
<dbReference type="PRINTS" id="PR00702">
    <property type="entry name" value="ACRIFLAVINRP"/>
</dbReference>
<proteinExistence type="inferred from homology"/>
<comment type="similarity">
    <text evidence="2">Belongs to the resistance-nodulation-cell division (RND) (TC 2.A.6) family.</text>
</comment>
<feature type="transmembrane region" description="Helical" evidence="9">
    <location>
        <begin position="976"/>
        <end position="996"/>
    </location>
</feature>
<feature type="transmembrane region" description="Helical" evidence="9">
    <location>
        <begin position="543"/>
        <end position="561"/>
    </location>
</feature>
<dbReference type="SUPFAM" id="SSF82714">
    <property type="entry name" value="Multidrug efflux transporter AcrB TolC docking domain, DN and DC subdomains"/>
    <property type="match status" value="2"/>
</dbReference>
<comment type="subcellular location">
    <subcellularLocation>
        <location evidence="1">Cell membrane</location>
        <topology evidence="1">Multi-pass membrane protein</topology>
    </subcellularLocation>
</comment>
<sequence length="1446" mass="159699">MLTKIIEFSVRNKLIIGLLVIALIGIGTYQTTKLPIDAVPDITNNQVQVITIAPSFGATDIERLVTFPIEQATGNISGTKEIRSFSRFGLSLVTIVFDDDIDVYWARQQVAERLQQVQSQIPQGIGTPALGPISTGLGEIYQYVVRPKKGYEQKYDIAELRTIQDWIVRRQLLSVKGVAEVSSFGGKLKQYEIAVNPDKLNAYGISINDIFLALEENNQNTGGAYIEKGPTVLYVRSEGLIGSLEDIGNISIANKNNETPLFIRDVANVKMGYATRYGAMTYNDQGEVSGAVVMMLKGANSSEVIKNVKAKVAQIQKTLPEGVVVEPFLDRTKMVNNAISTVEKNLMEGALIVVLVLVLFLGNFRAGLLVASVIPLAMLFAICMMNLFGVSGNLMSLGALDFGLIIDGAVIIVESVMHQLSHNARFQQMTNLSKKEMNNTVIGSAGKMMNSAVFGQIIILIVYLPILSLQGIEGKMFRPMAQTVAFALLGAFLLSLTYIPMMSSWVLSRKISHKHNLSDRVMRRVEAFYQKFLLKAIRIPKRIIAVVSVLFIVAIFVMSRLGGEFIPSLEEGDFAVDTRVLTGSNLNTTIASTQKAAHILKTRFPEVIKVVTKIGSGEVPTDPMPMDASDMMVILKDKSEWTSAKTFPELSEKMSKALEDVPGITAGFQYPVNMRFNELMTGARQDVVLKIFGDDLDSLAATADKLGKIINTVDGVQNLYVEPITGMPQVIITYNRPMIAQYHLSVAGINKVVNTAFAGQSTGLVFEGEKRFDMVVKLNADVRKNLEDVQNLLIPIPSGNQIPLSQLAEVQIKDGPNQIQRENTQRRIIVGFNIKGRDVQSIVQELQAKVNAQIKLPAGYSITYGGSFENLNQAKSRLMVAVPISLALIFILLFFAFKSVKESLLIYTAIPLSTIGGIFFLALRGMPFSISAGIGFIALFGVAVLNGIVLVAEFNRLKKSGIKNIVRIVVDGTESRLRPVLMTAFVASLGFIPMALSNGAGAEVQRPLATVVIGGLMGATLLTLFVLPLLFIAFEKGFTMNPFKKKAITLLIVSGISLMGMGSVKAQEKITLDRAIALAVQNNQNLRTEKLKADYAKAIIKTSADIPQTGITADYGQINSAYNDTKFGISQNIAFPTVYKRQKELFTQEWKYSLLNVSLKEFELKKAVTQTFYAILFWQEKERLLLKADSLYADFYAKSLLRLQKGESNILEKITAQNQKAAINIQLKQVQRELETAKLQWQWLLNSDTVYKVESPEKIIPLQVDETSKNPVIQVLEQQKNIAASQTKVEKSKLLPGLMIGYNLNSFKGTGADDKLYNASPQFHSVQVGFSIPVFSQSQRARINASKITESITENQLQATSAYLQNRYKQLSENYQRNLEIVNYYESEGLKNAAVVTETIQKQFTNGEINYLDFVMLINQAISIQSNYADAVKMLNDTIIQINYLN</sequence>
<feature type="transmembrane region" description="Helical" evidence="9">
    <location>
        <begin position="394"/>
        <end position="413"/>
    </location>
</feature>
<dbReference type="PANTHER" id="PTHR32063">
    <property type="match status" value="1"/>
</dbReference>
<dbReference type="Proteomes" id="UP000184112">
    <property type="component" value="Unassembled WGS sequence"/>
</dbReference>
<feature type="coiled-coil region" evidence="8">
    <location>
        <begin position="1213"/>
        <end position="1240"/>
    </location>
</feature>
<accession>A0A1M6Y2J2</accession>
<evidence type="ECO:0000256" key="7">
    <source>
        <dbReference type="ARBA" id="ARBA00023136"/>
    </source>
</evidence>
<dbReference type="Pfam" id="PF00873">
    <property type="entry name" value="ACR_tran"/>
    <property type="match status" value="1"/>
</dbReference>
<dbReference type="GO" id="GO:0042910">
    <property type="term" value="F:xenobiotic transmembrane transporter activity"/>
    <property type="evidence" value="ECO:0007669"/>
    <property type="project" value="TreeGrafter"/>
</dbReference>
<dbReference type="GO" id="GO:0008324">
    <property type="term" value="F:monoatomic cation transmembrane transporter activity"/>
    <property type="evidence" value="ECO:0007669"/>
    <property type="project" value="InterPro"/>
</dbReference>
<evidence type="ECO:0000256" key="4">
    <source>
        <dbReference type="ARBA" id="ARBA00022475"/>
    </source>
</evidence>
<evidence type="ECO:0000256" key="8">
    <source>
        <dbReference type="SAM" id="Coils"/>
    </source>
</evidence>
<dbReference type="SUPFAM" id="SSF82866">
    <property type="entry name" value="Multidrug efflux transporter AcrB transmembrane domain"/>
    <property type="match status" value="2"/>
</dbReference>
<dbReference type="GO" id="GO:0015562">
    <property type="term" value="F:efflux transmembrane transporter activity"/>
    <property type="evidence" value="ECO:0007669"/>
    <property type="project" value="InterPro"/>
</dbReference>
<feature type="transmembrane region" description="Helical" evidence="9">
    <location>
        <begin position="345"/>
        <end position="361"/>
    </location>
</feature>
<feature type="transmembrane region" description="Helical" evidence="9">
    <location>
        <begin position="368"/>
        <end position="388"/>
    </location>
</feature>
<feature type="transmembrane region" description="Helical" evidence="9">
    <location>
        <begin position="12"/>
        <end position="29"/>
    </location>
</feature>
<evidence type="ECO:0000256" key="3">
    <source>
        <dbReference type="ARBA" id="ARBA00022448"/>
    </source>
</evidence>
<feature type="transmembrane region" description="Helical" evidence="9">
    <location>
        <begin position="878"/>
        <end position="897"/>
    </location>
</feature>
<dbReference type="Gene3D" id="3.30.70.1440">
    <property type="entry name" value="Multidrug efflux transporter AcrB pore domain"/>
    <property type="match status" value="1"/>
</dbReference>
<evidence type="ECO:0000256" key="6">
    <source>
        <dbReference type="ARBA" id="ARBA00022989"/>
    </source>
</evidence>
<dbReference type="SUPFAM" id="SSF56954">
    <property type="entry name" value="Outer membrane efflux proteins (OEP)"/>
    <property type="match status" value="1"/>
</dbReference>
<name>A0A1M6Y2J2_FLAJO</name>
<dbReference type="RefSeq" id="WP_012026429.1">
    <property type="nucleotide sequence ID" value="NZ_FQWH01000025.1"/>
</dbReference>
<keyword evidence="5 9" id="KW-0812">Transmembrane</keyword>
<dbReference type="Gene3D" id="3.30.70.1430">
    <property type="entry name" value="Multidrug efflux transporter AcrB pore domain"/>
    <property type="match status" value="2"/>
</dbReference>
<dbReference type="Gene3D" id="3.30.2090.10">
    <property type="entry name" value="Multidrug efflux transporter AcrB TolC docking domain, DN and DC subdomains"/>
    <property type="match status" value="2"/>
</dbReference>
<dbReference type="NCBIfam" id="TIGR00914">
    <property type="entry name" value="2A0601"/>
    <property type="match status" value="1"/>
</dbReference>
<dbReference type="OMA" id="MNVFDVW"/>
<evidence type="ECO:0000256" key="1">
    <source>
        <dbReference type="ARBA" id="ARBA00004651"/>
    </source>
</evidence>
<dbReference type="InterPro" id="IPR027463">
    <property type="entry name" value="AcrB_DN_DC_subdom"/>
</dbReference>
<keyword evidence="4" id="KW-1003">Cell membrane</keyword>
<reference evidence="10 11" key="1">
    <citation type="submission" date="2016-11" db="EMBL/GenBank/DDBJ databases">
        <authorList>
            <person name="Jaros S."/>
            <person name="Januszkiewicz K."/>
            <person name="Wedrychowicz H."/>
        </authorList>
    </citation>
    <scope>NUCLEOTIDE SEQUENCE [LARGE SCALE GENOMIC DNA]</scope>
    <source>
        <strain evidence="10 11">DSM 6792</strain>
    </source>
</reference>
<evidence type="ECO:0000256" key="2">
    <source>
        <dbReference type="ARBA" id="ARBA00010942"/>
    </source>
</evidence>
<dbReference type="Gene3D" id="1.20.1600.10">
    <property type="entry name" value="Outer membrane efflux proteins (OEP)"/>
    <property type="match status" value="1"/>
</dbReference>
<dbReference type="Gene3D" id="1.20.1640.10">
    <property type="entry name" value="Multidrug efflux transporter AcrB transmembrane domain"/>
    <property type="match status" value="2"/>
</dbReference>
<dbReference type="Gene3D" id="3.30.70.1320">
    <property type="entry name" value="Multidrug efflux transporter AcrB pore domain like"/>
    <property type="match status" value="1"/>
</dbReference>
<evidence type="ECO:0000256" key="5">
    <source>
        <dbReference type="ARBA" id="ARBA00022692"/>
    </source>
</evidence>
<dbReference type="InterPro" id="IPR001036">
    <property type="entry name" value="Acrflvin-R"/>
</dbReference>
<keyword evidence="3" id="KW-0813">Transport</keyword>